<dbReference type="InterPro" id="IPR043582">
    <property type="entry name" value="CaBP1/2/4/5"/>
</dbReference>
<dbReference type="FunFam" id="1.10.238.10:FF:000069">
    <property type="entry name" value="calcium-binding protein 1 isoform X1"/>
    <property type="match status" value="1"/>
</dbReference>
<evidence type="ECO:0000313" key="7">
    <source>
        <dbReference type="Proteomes" id="UP000694522"/>
    </source>
</evidence>
<dbReference type="CDD" id="cd00051">
    <property type="entry name" value="EFh"/>
    <property type="match status" value="1"/>
</dbReference>
<proteinExistence type="predicted"/>
<evidence type="ECO:0000313" key="6">
    <source>
        <dbReference type="Ensembl" id="ENSACOP00000020791.1"/>
    </source>
</evidence>
<feature type="domain" description="EF-hand" evidence="5">
    <location>
        <begin position="80"/>
        <end position="115"/>
    </location>
</feature>
<dbReference type="Ensembl" id="ENSACOT00000021539.1">
    <property type="protein sequence ID" value="ENSACOP00000020791.1"/>
    <property type="gene ID" value="ENSACOG00000014297.1"/>
</dbReference>
<dbReference type="InterPro" id="IPR002048">
    <property type="entry name" value="EF_hand_dom"/>
</dbReference>
<dbReference type="InterPro" id="IPR018247">
    <property type="entry name" value="EF_Hand_1_Ca_BS"/>
</dbReference>
<keyword evidence="3" id="KW-0106">Calcium</keyword>
<evidence type="ECO:0000256" key="3">
    <source>
        <dbReference type="ARBA" id="ARBA00022837"/>
    </source>
</evidence>
<evidence type="ECO:0000256" key="2">
    <source>
        <dbReference type="ARBA" id="ARBA00022737"/>
    </source>
</evidence>
<dbReference type="Pfam" id="PF00036">
    <property type="entry name" value="EF-hand_1"/>
    <property type="match status" value="1"/>
</dbReference>
<dbReference type="GO" id="GO:0005509">
    <property type="term" value="F:calcium ion binding"/>
    <property type="evidence" value="ECO:0007669"/>
    <property type="project" value="InterPro"/>
</dbReference>
<dbReference type="Gene3D" id="1.10.238.10">
    <property type="entry name" value="EF-hand"/>
    <property type="match status" value="2"/>
</dbReference>
<dbReference type="PROSITE" id="PS50222">
    <property type="entry name" value="EF_HAND_2"/>
    <property type="match status" value="2"/>
</dbReference>
<dbReference type="Pfam" id="PF13499">
    <property type="entry name" value="EF-hand_7"/>
    <property type="match status" value="1"/>
</dbReference>
<keyword evidence="7" id="KW-1185">Reference proteome</keyword>
<dbReference type="PANTHER" id="PTHR45917">
    <property type="entry name" value="CALCIUM-BINDING PROTEIN 1-RELATED"/>
    <property type="match status" value="1"/>
</dbReference>
<dbReference type="SUPFAM" id="SSF47473">
    <property type="entry name" value="EF-hand"/>
    <property type="match status" value="1"/>
</dbReference>
<keyword evidence="2" id="KW-0677">Repeat</keyword>
<keyword evidence="1" id="KW-0479">Metal-binding</keyword>
<evidence type="ECO:0000256" key="1">
    <source>
        <dbReference type="ARBA" id="ARBA00022723"/>
    </source>
</evidence>
<feature type="domain" description="EF-hand" evidence="5">
    <location>
        <begin position="154"/>
        <end position="189"/>
    </location>
</feature>
<dbReference type="Proteomes" id="UP000694522">
    <property type="component" value="Unplaced"/>
</dbReference>
<feature type="region of interest" description="Disordered" evidence="4">
    <location>
        <begin position="1"/>
        <end position="46"/>
    </location>
</feature>
<evidence type="ECO:0000256" key="4">
    <source>
        <dbReference type="SAM" id="MobiDB-lite"/>
    </source>
</evidence>
<dbReference type="InterPro" id="IPR011992">
    <property type="entry name" value="EF-hand-dom_pair"/>
</dbReference>
<dbReference type="GO" id="GO:0005246">
    <property type="term" value="F:calcium channel regulator activity"/>
    <property type="evidence" value="ECO:0007669"/>
    <property type="project" value="TreeGrafter"/>
</dbReference>
<organism evidence="6 7">
    <name type="scientific">Amazona collaria</name>
    <name type="common">yellow-billed parrot</name>
    <dbReference type="NCBI Taxonomy" id="241587"/>
    <lineage>
        <taxon>Eukaryota</taxon>
        <taxon>Metazoa</taxon>
        <taxon>Chordata</taxon>
        <taxon>Craniata</taxon>
        <taxon>Vertebrata</taxon>
        <taxon>Euteleostomi</taxon>
        <taxon>Archelosauria</taxon>
        <taxon>Archosauria</taxon>
        <taxon>Dinosauria</taxon>
        <taxon>Saurischia</taxon>
        <taxon>Theropoda</taxon>
        <taxon>Coelurosauria</taxon>
        <taxon>Aves</taxon>
        <taxon>Neognathae</taxon>
        <taxon>Neoaves</taxon>
        <taxon>Telluraves</taxon>
        <taxon>Australaves</taxon>
        <taxon>Psittaciformes</taxon>
        <taxon>Psittacidae</taxon>
        <taxon>Amazona</taxon>
    </lineage>
</organism>
<accession>A0A8B9G908</accession>
<protein>
    <submittedName>
        <fullName evidence="6">Calcium binding protein 2</fullName>
    </submittedName>
</protein>
<dbReference type="GO" id="GO:0005737">
    <property type="term" value="C:cytoplasm"/>
    <property type="evidence" value="ECO:0007669"/>
    <property type="project" value="TreeGrafter"/>
</dbReference>
<evidence type="ECO:0000259" key="5">
    <source>
        <dbReference type="PROSITE" id="PS50222"/>
    </source>
</evidence>
<sequence length="248" mass="27373">MEHHRASEDLGPPLPPASGQDGKPRSGPAPPGAGDPEEVSEAQSPPLQSYSVLQGLVGPACIFLRQSIAVTQRDRELRPEEIEELKQAFREFDKDRDGYISYKDLGECMRTMGYMPTEMELIELSQQITGGKVDFDDFVELMGPKMLAETADMIGIKELRDAFREFDTNGDGQISMAELREAMRKLLGQQLNYREVDEILKDVDLNGDGLVDFEGRTGGAGEGGDTGSIPRDIRDAPCVFSRWQSLCG</sequence>
<reference evidence="6" key="2">
    <citation type="submission" date="2025-09" db="UniProtKB">
        <authorList>
            <consortium name="Ensembl"/>
        </authorList>
    </citation>
    <scope>IDENTIFICATION</scope>
</reference>
<dbReference type="AlphaFoldDB" id="A0A8B9G908"/>
<dbReference type="SMART" id="SM00054">
    <property type="entry name" value="EFh"/>
    <property type="match status" value="3"/>
</dbReference>
<dbReference type="PROSITE" id="PS00018">
    <property type="entry name" value="EF_HAND_1"/>
    <property type="match status" value="2"/>
</dbReference>
<dbReference type="FunFam" id="1.10.238.10:FF:000037">
    <property type="entry name" value="calcium-binding protein 1 isoform X2"/>
    <property type="match status" value="1"/>
</dbReference>
<name>A0A8B9G908_9PSIT</name>
<dbReference type="PANTHER" id="PTHR45917:SF10">
    <property type="entry name" value="CALCIUM BINDING PROTEIN 2"/>
    <property type="match status" value="1"/>
</dbReference>
<reference evidence="6" key="1">
    <citation type="submission" date="2025-08" db="UniProtKB">
        <authorList>
            <consortium name="Ensembl"/>
        </authorList>
    </citation>
    <scope>IDENTIFICATION</scope>
</reference>